<keyword evidence="4 12" id="KW-0032">Aminotransferase</keyword>
<organism evidence="12 13">
    <name type="scientific">Variovorax paradoxus</name>
    <dbReference type="NCBI Taxonomy" id="34073"/>
    <lineage>
        <taxon>Bacteria</taxon>
        <taxon>Pseudomonadati</taxon>
        <taxon>Pseudomonadota</taxon>
        <taxon>Betaproteobacteria</taxon>
        <taxon>Burkholderiales</taxon>
        <taxon>Comamonadaceae</taxon>
        <taxon>Variovorax</taxon>
    </lineage>
</organism>
<dbReference type="EC" id="2.6.1.9" evidence="3"/>
<comment type="caution">
    <text evidence="12">The sequence shown here is derived from an EMBL/GenBank/DDBJ whole genome shotgun (WGS) entry which is preliminary data.</text>
</comment>
<comment type="pathway">
    <text evidence="1">Amino-acid biosynthesis; L-histidine biosynthesis; L-histidine from 5-phospho-alpha-D-ribose 1-diphosphate: step 7/9.</text>
</comment>
<evidence type="ECO:0000256" key="4">
    <source>
        <dbReference type="ARBA" id="ARBA00022576"/>
    </source>
</evidence>
<dbReference type="PANTHER" id="PTHR43643:SF6">
    <property type="entry name" value="HISTIDINOL-PHOSPHATE AMINOTRANSFERASE"/>
    <property type="match status" value="1"/>
</dbReference>
<evidence type="ECO:0000313" key="13">
    <source>
        <dbReference type="Proteomes" id="UP000035170"/>
    </source>
</evidence>
<dbReference type="GO" id="GO:0030170">
    <property type="term" value="F:pyridoxal phosphate binding"/>
    <property type="evidence" value="ECO:0007669"/>
    <property type="project" value="InterPro"/>
</dbReference>
<evidence type="ECO:0000256" key="9">
    <source>
        <dbReference type="ARBA" id="ARBA00047481"/>
    </source>
</evidence>
<protein>
    <recommendedName>
        <fullName evidence="3">histidinol-phosphate transaminase</fullName>
        <ecNumber evidence="3">2.6.1.9</ecNumber>
    </recommendedName>
</protein>
<evidence type="ECO:0000256" key="1">
    <source>
        <dbReference type="ARBA" id="ARBA00005011"/>
    </source>
</evidence>
<keyword evidence="5" id="KW-0028">Amino-acid biosynthesis</keyword>
<dbReference type="Gene3D" id="3.90.1150.10">
    <property type="entry name" value="Aspartate Aminotransferase, domain 1"/>
    <property type="match status" value="1"/>
</dbReference>
<dbReference type="InterPro" id="IPR015421">
    <property type="entry name" value="PyrdxlP-dep_Trfase_major"/>
</dbReference>
<dbReference type="CDD" id="cd00609">
    <property type="entry name" value="AAT_like"/>
    <property type="match status" value="1"/>
</dbReference>
<accession>A0A0H2LS54</accession>
<feature type="region of interest" description="Disordered" evidence="10">
    <location>
        <begin position="1"/>
        <end position="21"/>
    </location>
</feature>
<dbReference type="Pfam" id="PF00155">
    <property type="entry name" value="Aminotran_1_2"/>
    <property type="match status" value="1"/>
</dbReference>
<dbReference type="InterPro" id="IPR004839">
    <property type="entry name" value="Aminotransferase_I/II_large"/>
</dbReference>
<dbReference type="GO" id="GO:0004400">
    <property type="term" value="F:histidinol-phosphate transaminase activity"/>
    <property type="evidence" value="ECO:0007669"/>
    <property type="project" value="UniProtKB-EC"/>
</dbReference>
<comment type="similarity">
    <text evidence="2">Belongs to the class-II pyridoxal-phosphate-dependent aminotransferase family. Histidinol-phosphate aminotransferase subfamily.</text>
</comment>
<dbReference type="Gene3D" id="3.40.640.10">
    <property type="entry name" value="Type I PLP-dependent aspartate aminotransferase-like (Major domain)"/>
    <property type="match status" value="1"/>
</dbReference>
<dbReference type="AlphaFoldDB" id="A0A0H2LS54"/>
<keyword evidence="8" id="KW-0368">Histidine biosynthesis</keyword>
<feature type="compositionally biased region" description="Polar residues" evidence="10">
    <location>
        <begin position="1"/>
        <end position="10"/>
    </location>
</feature>
<comment type="catalytic activity">
    <reaction evidence="9">
        <text>L-histidinol phosphate + 2-oxoglutarate = 3-(imidazol-4-yl)-2-oxopropyl phosphate + L-glutamate</text>
        <dbReference type="Rhea" id="RHEA:23744"/>
        <dbReference type="ChEBI" id="CHEBI:16810"/>
        <dbReference type="ChEBI" id="CHEBI:29985"/>
        <dbReference type="ChEBI" id="CHEBI:57766"/>
        <dbReference type="ChEBI" id="CHEBI:57980"/>
        <dbReference type="EC" id="2.6.1.9"/>
    </reaction>
</comment>
<evidence type="ECO:0000256" key="2">
    <source>
        <dbReference type="ARBA" id="ARBA00007970"/>
    </source>
</evidence>
<dbReference type="PATRIC" id="fig|34073.19.peg.5969"/>
<keyword evidence="7" id="KW-0663">Pyridoxal phosphate</keyword>
<reference evidence="12 13" key="1">
    <citation type="submission" date="2015-03" db="EMBL/GenBank/DDBJ databases">
        <title>Genome sequence of Variovorax paradoxus TBEA6.</title>
        <authorList>
            <person name="Poehlein A."/>
            <person name="Schuldes J."/>
            <person name="Wuebbeler J.H."/>
            <person name="Hiessl S."/>
            <person name="Steinbuechel A."/>
            <person name="Daniel R."/>
        </authorList>
    </citation>
    <scope>NUCLEOTIDE SEQUENCE [LARGE SCALE GENOMIC DNA]</scope>
    <source>
        <strain evidence="12 13">TBEA6</strain>
    </source>
</reference>
<keyword evidence="13" id="KW-1185">Reference proteome</keyword>
<evidence type="ECO:0000256" key="7">
    <source>
        <dbReference type="ARBA" id="ARBA00022898"/>
    </source>
</evidence>
<evidence type="ECO:0000259" key="11">
    <source>
        <dbReference type="Pfam" id="PF00155"/>
    </source>
</evidence>
<proteinExistence type="inferred from homology"/>
<evidence type="ECO:0000256" key="10">
    <source>
        <dbReference type="SAM" id="MobiDB-lite"/>
    </source>
</evidence>
<keyword evidence="6 12" id="KW-0808">Transferase</keyword>
<dbReference type="InterPro" id="IPR015424">
    <property type="entry name" value="PyrdxlP-dep_Trfase"/>
</dbReference>
<sequence length="341" mass="36305">MTPEHTTSTAVLHGGPDEAGTAWHDFSTNGNATGSCPVVLAALRTADAAHYPDPGYTALRRALAAFHGVAAERIVIAASASEIIHRISAAFAQGGGRQVVLPAHSYGDYERAASAWGLQVLRPPEPHGEAALRWCCEPSSPLGQAEADLVLHAAAGGPCVLDLAYEALRLEGAASLDAAQRNRVWQLWTPNKAMGLTGIRAAYAIAPEGDAAAPLKQRLERLAPSWPVGAHGVALLETWIGDAAQAWLARSLRTLREWKAQQRALCESMGWQCLPSDANFFCARTDAPYQQRAARLRAEGIKLRDCASFGLPGHVRLGVLPPQSQQALKEAWTRAAASAEP</sequence>
<dbReference type="GO" id="GO:0000105">
    <property type="term" value="P:L-histidine biosynthetic process"/>
    <property type="evidence" value="ECO:0007669"/>
    <property type="project" value="UniProtKB-KW"/>
</dbReference>
<dbReference type="Proteomes" id="UP000035170">
    <property type="component" value="Unassembled WGS sequence"/>
</dbReference>
<dbReference type="SUPFAM" id="SSF53383">
    <property type="entry name" value="PLP-dependent transferases"/>
    <property type="match status" value="1"/>
</dbReference>
<evidence type="ECO:0000313" key="12">
    <source>
        <dbReference type="EMBL" id="KLN53054.1"/>
    </source>
</evidence>
<dbReference type="PANTHER" id="PTHR43643">
    <property type="entry name" value="HISTIDINOL-PHOSPHATE AMINOTRANSFERASE 2"/>
    <property type="match status" value="1"/>
</dbReference>
<gene>
    <name evidence="12" type="primary">hisC22</name>
    <name evidence="12" type="ORF">VPARA_58150</name>
</gene>
<name>A0A0H2LS54_VARPD</name>
<dbReference type="InterPro" id="IPR050106">
    <property type="entry name" value="HistidinolP_aminotransfase"/>
</dbReference>
<evidence type="ECO:0000256" key="8">
    <source>
        <dbReference type="ARBA" id="ARBA00023102"/>
    </source>
</evidence>
<evidence type="ECO:0000256" key="6">
    <source>
        <dbReference type="ARBA" id="ARBA00022679"/>
    </source>
</evidence>
<dbReference type="EMBL" id="JZWI01000039">
    <property type="protein sequence ID" value="KLN53054.1"/>
    <property type="molecule type" value="Genomic_DNA"/>
</dbReference>
<dbReference type="InterPro" id="IPR015422">
    <property type="entry name" value="PyrdxlP-dep_Trfase_small"/>
</dbReference>
<feature type="domain" description="Aminotransferase class I/classII large" evidence="11">
    <location>
        <begin position="25"/>
        <end position="331"/>
    </location>
</feature>
<dbReference type="RefSeq" id="WP_047787052.1">
    <property type="nucleotide sequence ID" value="NZ_JZWI01000039.1"/>
</dbReference>
<evidence type="ECO:0000256" key="3">
    <source>
        <dbReference type="ARBA" id="ARBA00012748"/>
    </source>
</evidence>
<evidence type="ECO:0000256" key="5">
    <source>
        <dbReference type="ARBA" id="ARBA00022605"/>
    </source>
</evidence>